<evidence type="ECO:0000259" key="2">
    <source>
        <dbReference type="Pfam" id="PF00892"/>
    </source>
</evidence>
<sequence length="315" mass="31762">MTTTRERATLDILISAVLFAGCNIAWRYGSGNAFGIVGIRLALGAVIALAIGRRQGAGSWRAPLRVASGRRAVVISVFGLIAAGTMFRSLDGPLAGLAVACVPAVALLVRDRSGRWATAAALGSSLVAVIGLIAAAGGVGRDSISWLAAVYAMLFVALEVASLRTSELAVEEGLNPTAVVAASMVVGSIVLLPFTFVFDVLHNPGALWGAAGAALAVALFGTVGRVLRTAALPAAGVTAVAASSQVAALFTALGGIVIVGDSMSGVSLVATLVAAVFGAAAVVLATRWRLARQPELADPLDSADLLGHQVRDSDD</sequence>
<name>A0A6J5YAZ5_9ZZZZ</name>
<keyword evidence="1" id="KW-1133">Transmembrane helix</keyword>
<evidence type="ECO:0000256" key="1">
    <source>
        <dbReference type="SAM" id="Phobius"/>
    </source>
</evidence>
<dbReference type="EMBL" id="CAFBNC010000041">
    <property type="protein sequence ID" value="CAB4936208.1"/>
    <property type="molecule type" value="Genomic_DNA"/>
</dbReference>
<dbReference type="Pfam" id="PF00892">
    <property type="entry name" value="EamA"/>
    <property type="match status" value="1"/>
</dbReference>
<feature type="transmembrane region" description="Helical" evidence="1">
    <location>
        <begin position="72"/>
        <end position="87"/>
    </location>
</feature>
<dbReference type="AlphaFoldDB" id="A0A6J5YAZ5"/>
<proteinExistence type="predicted"/>
<feature type="transmembrane region" description="Helical" evidence="1">
    <location>
        <begin position="12"/>
        <end position="28"/>
    </location>
</feature>
<feature type="domain" description="EamA" evidence="2">
    <location>
        <begin position="149"/>
        <end position="279"/>
    </location>
</feature>
<accession>A0A6J5YAZ5</accession>
<feature type="transmembrane region" description="Helical" evidence="1">
    <location>
        <begin position="34"/>
        <end position="51"/>
    </location>
</feature>
<feature type="transmembrane region" description="Helical" evidence="1">
    <location>
        <begin position="173"/>
        <end position="194"/>
    </location>
</feature>
<evidence type="ECO:0000313" key="3">
    <source>
        <dbReference type="EMBL" id="CAB4323374.1"/>
    </source>
</evidence>
<feature type="transmembrane region" description="Helical" evidence="1">
    <location>
        <begin position="116"/>
        <end position="137"/>
    </location>
</feature>
<dbReference type="GO" id="GO:0016020">
    <property type="term" value="C:membrane"/>
    <property type="evidence" value="ECO:0007669"/>
    <property type="project" value="InterPro"/>
</dbReference>
<organism evidence="3">
    <name type="scientific">freshwater metagenome</name>
    <dbReference type="NCBI Taxonomy" id="449393"/>
    <lineage>
        <taxon>unclassified sequences</taxon>
        <taxon>metagenomes</taxon>
        <taxon>ecological metagenomes</taxon>
    </lineage>
</organism>
<gene>
    <name evidence="3" type="ORF">UFOPK1392_01129</name>
    <name evidence="4" type="ORF">UFOPK3733_00984</name>
</gene>
<evidence type="ECO:0000313" key="4">
    <source>
        <dbReference type="EMBL" id="CAB4936208.1"/>
    </source>
</evidence>
<keyword evidence="1" id="KW-0472">Membrane</keyword>
<reference evidence="3" key="1">
    <citation type="submission" date="2020-05" db="EMBL/GenBank/DDBJ databases">
        <authorList>
            <person name="Chiriac C."/>
            <person name="Salcher M."/>
            <person name="Ghai R."/>
            <person name="Kavagutti S V."/>
        </authorList>
    </citation>
    <scope>NUCLEOTIDE SEQUENCE</scope>
</reference>
<feature type="transmembrane region" description="Helical" evidence="1">
    <location>
        <begin position="265"/>
        <end position="285"/>
    </location>
</feature>
<feature type="transmembrane region" description="Helical" evidence="1">
    <location>
        <begin position="234"/>
        <end position="259"/>
    </location>
</feature>
<dbReference type="PROSITE" id="PS51257">
    <property type="entry name" value="PROKAR_LIPOPROTEIN"/>
    <property type="match status" value="1"/>
</dbReference>
<feature type="transmembrane region" description="Helical" evidence="1">
    <location>
        <begin position="206"/>
        <end position="227"/>
    </location>
</feature>
<protein>
    <submittedName>
        <fullName evidence="3">Unannotated protein</fullName>
    </submittedName>
</protein>
<feature type="transmembrane region" description="Helical" evidence="1">
    <location>
        <begin position="143"/>
        <end position="161"/>
    </location>
</feature>
<dbReference type="EMBL" id="CAEMXZ010000041">
    <property type="protein sequence ID" value="CAB4323374.1"/>
    <property type="molecule type" value="Genomic_DNA"/>
</dbReference>
<dbReference type="InterPro" id="IPR000620">
    <property type="entry name" value="EamA_dom"/>
</dbReference>
<keyword evidence="1" id="KW-0812">Transmembrane</keyword>